<dbReference type="EMBL" id="CP013234">
    <property type="protein sequence ID" value="AMP04607.1"/>
    <property type="molecule type" value="Genomic_DNA"/>
</dbReference>
<dbReference type="EMBL" id="CP013236">
    <property type="protein sequence ID" value="AMP15336.1"/>
    <property type="molecule type" value="Genomic_DNA"/>
</dbReference>
<keyword evidence="4" id="KW-1185">Reference proteome</keyword>
<sequence>MKVTVASCQSIWFAWRSRVGAVDGKSIVHFKVSERYTAI</sequence>
<dbReference type="Proteomes" id="UP000074561">
    <property type="component" value="Chromosome"/>
</dbReference>
<dbReference type="AlphaFoldDB" id="A0A127Q3L3"/>
<protein>
    <submittedName>
        <fullName evidence="1">Uncharacterized protein</fullName>
    </submittedName>
</protein>
<evidence type="ECO:0000313" key="2">
    <source>
        <dbReference type="EMBL" id="AMP15336.1"/>
    </source>
</evidence>
<evidence type="ECO:0000313" key="4">
    <source>
        <dbReference type="Proteomes" id="UP000074914"/>
    </source>
</evidence>
<dbReference type="KEGG" id="cpra:CPter91_2241"/>
<name>A0A127Q3L3_9BURK</name>
<evidence type="ECO:0000313" key="3">
    <source>
        <dbReference type="Proteomes" id="UP000074561"/>
    </source>
</evidence>
<organism evidence="1 3">
    <name type="scientific">Collimonas pratensis</name>
    <dbReference type="NCBI Taxonomy" id="279113"/>
    <lineage>
        <taxon>Bacteria</taxon>
        <taxon>Pseudomonadati</taxon>
        <taxon>Pseudomonadota</taxon>
        <taxon>Betaproteobacteria</taxon>
        <taxon>Burkholderiales</taxon>
        <taxon>Oxalobacteraceae</taxon>
        <taxon>Collimonas</taxon>
    </lineage>
</organism>
<evidence type="ECO:0000313" key="1">
    <source>
        <dbReference type="EMBL" id="AMP04607.1"/>
    </source>
</evidence>
<gene>
    <name evidence="2" type="ORF">CPter291_3099</name>
    <name evidence="1" type="ORF">CPter91_2241</name>
</gene>
<reference evidence="3 4" key="1">
    <citation type="submission" date="2015-11" db="EMBL/GenBank/DDBJ databases">
        <title>Exploring the genomic traits of fungus-feeding bacterial genus Collimonas.</title>
        <authorList>
            <person name="Song C."/>
            <person name="Schmidt R."/>
            <person name="de Jager V."/>
            <person name="Krzyzanowska D."/>
            <person name="Jongedijk E."/>
            <person name="Cankar K."/>
            <person name="Beekwilder J."/>
            <person name="van Veen A."/>
            <person name="de Boer W."/>
            <person name="van Veen J.A."/>
            <person name="Garbeva P."/>
        </authorList>
    </citation>
    <scope>NUCLEOTIDE SEQUENCE [LARGE SCALE GENOMIC DNA]</scope>
    <source>
        <strain evidence="2 4">Ter291</strain>
        <strain evidence="1 3">Ter91</strain>
    </source>
</reference>
<proteinExistence type="predicted"/>
<dbReference type="Proteomes" id="UP000074914">
    <property type="component" value="Chromosome"/>
</dbReference>
<accession>A0A127Q3L3</accession>